<dbReference type="EMBL" id="BDIP01002558">
    <property type="protein sequence ID" value="GIQ86479.1"/>
    <property type="molecule type" value="Genomic_DNA"/>
</dbReference>
<evidence type="ECO:0000313" key="2">
    <source>
        <dbReference type="EMBL" id="GIQ86479.1"/>
    </source>
</evidence>
<dbReference type="InterPro" id="IPR036291">
    <property type="entry name" value="NAD(P)-bd_dom_sf"/>
</dbReference>
<proteinExistence type="predicted"/>
<dbReference type="Proteomes" id="UP000265618">
    <property type="component" value="Unassembled WGS sequence"/>
</dbReference>
<evidence type="ECO:0000313" key="3">
    <source>
        <dbReference type="Proteomes" id="UP000265618"/>
    </source>
</evidence>
<gene>
    <name evidence="2" type="ORF">KIPB_008342</name>
</gene>
<accession>A0A9K3D389</accession>
<dbReference type="Gene3D" id="3.40.50.720">
    <property type="entry name" value="NAD(P)-binding Rossmann-like Domain"/>
    <property type="match status" value="1"/>
</dbReference>
<feature type="domain" description="NAD-dependent epimerase/dehydratase" evidence="1">
    <location>
        <begin position="9"/>
        <end position="95"/>
    </location>
</feature>
<dbReference type="InterPro" id="IPR001509">
    <property type="entry name" value="Epimerase_deHydtase"/>
</dbReference>
<comment type="caution">
    <text evidence="2">The sequence shown here is derived from an EMBL/GenBank/DDBJ whole genome shotgun (WGS) entry which is preliminary data.</text>
</comment>
<keyword evidence="3" id="KW-1185">Reference proteome</keyword>
<feature type="non-terminal residue" evidence="2">
    <location>
        <position position="1"/>
    </location>
</feature>
<organism evidence="2 3">
    <name type="scientific">Kipferlia bialata</name>
    <dbReference type="NCBI Taxonomy" id="797122"/>
    <lineage>
        <taxon>Eukaryota</taxon>
        <taxon>Metamonada</taxon>
        <taxon>Carpediemonas-like organisms</taxon>
        <taxon>Kipferlia</taxon>
    </lineage>
</organism>
<evidence type="ECO:0000259" key="1">
    <source>
        <dbReference type="Pfam" id="PF01370"/>
    </source>
</evidence>
<name>A0A9K3D389_9EUKA</name>
<sequence>MSREADIASAVGSFDCVVNLTASSAFGSEEEVYKQHITKVAQLAGGEAARTGVNRFIHVSTAQVYKATKDAVAEDAPLEPWTALAAAHLEAENALK</sequence>
<reference evidence="2 3" key="1">
    <citation type="journal article" date="2018" name="PLoS ONE">
        <title>The draft genome of Kipferlia bialata reveals reductive genome evolution in fornicate parasites.</title>
        <authorList>
            <person name="Tanifuji G."/>
            <person name="Takabayashi S."/>
            <person name="Kume K."/>
            <person name="Takagi M."/>
            <person name="Nakayama T."/>
            <person name="Kamikawa R."/>
            <person name="Inagaki Y."/>
            <person name="Hashimoto T."/>
        </authorList>
    </citation>
    <scope>NUCLEOTIDE SEQUENCE [LARGE SCALE GENOMIC DNA]</scope>
    <source>
        <strain evidence="2">NY0173</strain>
    </source>
</reference>
<protein>
    <recommendedName>
        <fullName evidence="1">NAD-dependent epimerase/dehydratase domain-containing protein</fullName>
    </recommendedName>
</protein>
<dbReference type="Pfam" id="PF01370">
    <property type="entry name" value="Epimerase"/>
    <property type="match status" value="1"/>
</dbReference>
<dbReference type="SUPFAM" id="SSF51735">
    <property type="entry name" value="NAD(P)-binding Rossmann-fold domains"/>
    <property type="match status" value="1"/>
</dbReference>
<dbReference type="OrthoDB" id="16464at2759"/>
<dbReference type="AlphaFoldDB" id="A0A9K3D389"/>